<accession>A0A378JLW9</accession>
<dbReference type="Gene3D" id="1.10.10.10">
    <property type="entry name" value="Winged helix-like DNA-binding domain superfamily/Winged helix DNA-binding domain"/>
    <property type="match status" value="1"/>
</dbReference>
<reference evidence="7 8" key="1">
    <citation type="submission" date="2018-06" db="EMBL/GenBank/DDBJ databases">
        <authorList>
            <consortium name="Pathogen Informatics"/>
            <person name="Doyle S."/>
        </authorList>
    </citation>
    <scope>NUCLEOTIDE SEQUENCE [LARGE SCALE GENOMIC DNA]</scope>
    <source>
        <strain evidence="7 8">NCTC13316</strain>
    </source>
</reference>
<comment type="similarity">
    <text evidence="1">Belongs to the LysR transcriptional regulatory family.</text>
</comment>
<dbReference type="Gene3D" id="3.40.190.10">
    <property type="entry name" value="Periplasmic binding protein-like II"/>
    <property type="match status" value="2"/>
</dbReference>
<gene>
    <name evidence="7" type="primary">oxyR</name>
    <name evidence="7" type="ORF">NCTC13316_02319</name>
</gene>
<keyword evidence="2" id="KW-0805">Transcription regulation</keyword>
<dbReference type="Pfam" id="PF03466">
    <property type="entry name" value="LysR_substrate"/>
    <property type="match status" value="1"/>
</dbReference>
<dbReference type="PRINTS" id="PR00039">
    <property type="entry name" value="HTHLYSR"/>
</dbReference>
<dbReference type="OrthoDB" id="5297026at2"/>
<dbReference type="Pfam" id="PF00126">
    <property type="entry name" value="HTH_1"/>
    <property type="match status" value="1"/>
</dbReference>
<name>A0A378JLW9_9GAMM</name>
<dbReference type="AlphaFoldDB" id="A0A378JLW9"/>
<dbReference type="EMBL" id="UGOD01000001">
    <property type="protein sequence ID" value="STX52215.1"/>
    <property type="molecule type" value="Genomic_DNA"/>
</dbReference>
<dbReference type="FunFam" id="1.10.10.10:FF:000001">
    <property type="entry name" value="LysR family transcriptional regulator"/>
    <property type="match status" value="1"/>
</dbReference>
<keyword evidence="5" id="KW-0804">Transcription</keyword>
<dbReference type="SUPFAM" id="SSF53850">
    <property type="entry name" value="Periplasmic binding protein-like II"/>
    <property type="match status" value="1"/>
</dbReference>
<dbReference type="PANTHER" id="PTHR30346">
    <property type="entry name" value="TRANSCRIPTIONAL DUAL REGULATOR HCAR-RELATED"/>
    <property type="match status" value="1"/>
</dbReference>
<evidence type="ECO:0000256" key="5">
    <source>
        <dbReference type="ARBA" id="ARBA00023163"/>
    </source>
</evidence>
<protein>
    <submittedName>
        <fullName evidence="7">Hydrogen peroxide-inducible genes activator</fullName>
    </submittedName>
</protein>
<sequence length="307" mass="34425">MNLRDLHYFVVLARVKHFGEAAKLCYVSQPTLSMQIKKLEEELNLILFERNNKQVMLTEQGQILVKYAQAILQQVAEMKELAQVSSDPLSGEIRLGVIPTLAPYLLPLVMPNIQKKFPKLRIWLVEEKTDVLTTMLSQGQLDAALMATPVQSDLVQHNLFDEPFYFICSALSPLYQRSSIQLEELKGQAVLLLAEGHCLREQAMALCQTAQAETKIDFTATSLETLRLMVQAGAGVTLIPALATQMQTASHHSLSIIPFAKPAPVRTVALYWRSTSIKVICLQKLATLITKTAKSHLEQIENKFRLN</sequence>
<dbReference type="GO" id="GO:0003700">
    <property type="term" value="F:DNA-binding transcription factor activity"/>
    <property type="evidence" value="ECO:0007669"/>
    <property type="project" value="InterPro"/>
</dbReference>
<dbReference type="SUPFAM" id="SSF46785">
    <property type="entry name" value="Winged helix' DNA-binding domain"/>
    <property type="match status" value="1"/>
</dbReference>
<evidence type="ECO:0000259" key="6">
    <source>
        <dbReference type="PROSITE" id="PS50931"/>
    </source>
</evidence>
<dbReference type="CDD" id="cd08411">
    <property type="entry name" value="PBP2_OxyR"/>
    <property type="match status" value="1"/>
</dbReference>
<dbReference type="InterPro" id="IPR036388">
    <property type="entry name" value="WH-like_DNA-bd_sf"/>
</dbReference>
<feature type="domain" description="HTH lysR-type" evidence="6">
    <location>
        <begin position="1"/>
        <end position="58"/>
    </location>
</feature>
<dbReference type="PROSITE" id="PS50931">
    <property type="entry name" value="HTH_LYSR"/>
    <property type="match status" value="1"/>
</dbReference>
<evidence type="ECO:0000256" key="2">
    <source>
        <dbReference type="ARBA" id="ARBA00023015"/>
    </source>
</evidence>
<dbReference type="GO" id="GO:0003677">
    <property type="term" value="F:DNA binding"/>
    <property type="evidence" value="ECO:0007669"/>
    <property type="project" value="UniProtKB-KW"/>
</dbReference>
<dbReference type="RefSeq" id="WP_115331788.1">
    <property type="nucleotide sequence ID" value="NZ_CAAAHP010000005.1"/>
</dbReference>
<evidence type="ECO:0000256" key="4">
    <source>
        <dbReference type="ARBA" id="ARBA00023159"/>
    </source>
</evidence>
<evidence type="ECO:0000313" key="8">
    <source>
        <dbReference type="Proteomes" id="UP000254794"/>
    </source>
</evidence>
<dbReference type="InterPro" id="IPR005119">
    <property type="entry name" value="LysR_subst-bd"/>
</dbReference>
<evidence type="ECO:0000313" key="7">
    <source>
        <dbReference type="EMBL" id="STX52215.1"/>
    </source>
</evidence>
<dbReference type="InterPro" id="IPR036390">
    <property type="entry name" value="WH_DNA-bd_sf"/>
</dbReference>
<evidence type="ECO:0000256" key="1">
    <source>
        <dbReference type="ARBA" id="ARBA00009437"/>
    </source>
</evidence>
<proteinExistence type="inferred from homology"/>
<dbReference type="InterPro" id="IPR000847">
    <property type="entry name" value="LysR_HTH_N"/>
</dbReference>
<dbReference type="GO" id="GO:0032993">
    <property type="term" value="C:protein-DNA complex"/>
    <property type="evidence" value="ECO:0007669"/>
    <property type="project" value="TreeGrafter"/>
</dbReference>
<organism evidence="7 8">
    <name type="scientific">Legionella busanensis</name>
    <dbReference type="NCBI Taxonomy" id="190655"/>
    <lineage>
        <taxon>Bacteria</taxon>
        <taxon>Pseudomonadati</taxon>
        <taxon>Pseudomonadota</taxon>
        <taxon>Gammaproteobacteria</taxon>
        <taxon>Legionellales</taxon>
        <taxon>Legionellaceae</taxon>
        <taxon>Legionella</taxon>
    </lineage>
</organism>
<keyword evidence="8" id="KW-1185">Reference proteome</keyword>
<dbReference type="PANTHER" id="PTHR30346:SF26">
    <property type="entry name" value="HYDROGEN PEROXIDE-INDUCIBLE GENES ACTIVATOR"/>
    <property type="match status" value="1"/>
</dbReference>
<dbReference type="Proteomes" id="UP000254794">
    <property type="component" value="Unassembled WGS sequence"/>
</dbReference>
<keyword evidence="3" id="KW-0238">DNA-binding</keyword>
<keyword evidence="4" id="KW-0010">Activator</keyword>
<evidence type="ECO:0000256" key="3">
    <source>
        <dbReference type="ARBA" id="ARBA00023125"/>
    </source>
</evidence>